<dbReference type="Proteomes" id="UP000694380">
    <property type="component" value="Unplaced"/>
</dbReference>
<reference evidence="4" key="2">
    <citation type="submission" date="2025-09" db="UniProtKB">
        <authorList>
            <consortium name="Ensembl"/>
        </authorList>
    </citation>
    <scope>IDENTIFICATION</scope>
</reference>
<evidence type="ECO:0000313" key="5">
    <source>
        <dbReference type="Proteomes" id="UP000694380"/>
    </source>
</evidence>
<dbReference type="SMART" id="SM00431">
    <property type="entry name" value="SCAN"/>
    <property type="match status" value="1"/>
</dbReference>
<evidence type="ECO:0000256" key="2">
    <source>
        <dbReference type="SAM" id="MobiDB-lite"/>
    </source>
</evidence>
<dbReference type="OMA" id="EWRYTEN"/>
<protein>
    <recommendedName>
        <fullName evidence="3">SCAN box domain-containing protein</fullName>
    </recommendedName>
</protein>
<dbReference type="Ensembl" id="ENSCPBT00000017630.1">
    <property type="protein sequence ID" value="ENSCPBP00000014868.1"/>
    <property type="gene ID" value="ENSCPBG00000011031.1"/>
</dbReference>
<dbReference type="PANTHER" id="PTHR45935">
    <property type="entry name" value="PROTEIN ZBED8-RELATED"/>
    <property type="match status" value="1"/>
</dbReference>
<name>A0A8C3FW28_CHRPI</name>
<dbReference type="SUPFAM" id="SSF47353">
    <property type="entry name" value="Retrovirus capsid dimerization domain-like"/>
    <property type="match status" value="1"/>
</dbReference>
<dbReference type="Gene3D" id="1.10.4020.10">
    <property type="entry name" value="DNA breaking-rejoining enzymes"/>
    <property type="match status" value="1"/>
</dbReference>
<sequence>MAAEVATDYPQLKAEILARSKVMTAIRAQRFHEWSYRESKAPRLQLFNLIHLTQKWLHPETHSTETIIELLVLNKFMRGLLPDLQGWVGQNDPSSYDLVAVDGQRTFSDYLGRDDWTKRPVLSPKARTSESSRRIMLGRKGTKEQPEAMKGRGELGREGCGVRPNNQRIGECPKLCTGVMLVQSKTCGMAAAGPGQLPQSHGARSVELKIVV</sequence>
<dbReference type="InterPro" id="IPR038269">
    <property type="entry name" value="SCAN_sf"/>
</dbReference>
<reference evidence="4" key="1">
    <citation type="submission" date="2025-08" db="UniProtKB">
        <authorList>
            <consortium name="Ensembl"/>
        </authorList>
    </citation>
    <scope>IDENTIFICATION</scope>
</reference>
<dbReference type="PROSITE" id="PS50804">
    <property type="entry name" value="SCAN_BOX"/>
    <property type="match status" value="1"/>
</dbReference>
<accession>A0A8C3FW28</accession>
<organism evidence="4 5">
    <name type="scientific">Chrysemys picta bellii</name>
    <name type="common">Western painted turtle</name>
    <name type="synonym">Emys bellii</name>
    <dbReference type="NCBI Taxonomy" id="8478"/>
    <lineage>
        <taxon>Eukaryota</taxon>
        <taxon>Metazoa</taxon>
        <taxon>Chordata</taxon>
        <taxon>Craniata</taxon>
        <taxon>Vertebrata</taxon>
        <taxon>Euteleostomi</taxon>
        <taxon>Archelosauria</taxon>
        <taxon>Testudinata</taxon>
        <taxon>Testudines</taxon>
        <taxon>Cryptodira</taxon>
        <taxon>Durocryptodira</taxon>
        <taxon>Testudinoidea</taxon>
        <taxon>Emydidae</taxon>
        <taxon>Chrysemys</taxon>
    </lineage>
</organism>
<dbReference type="GeneTree" id="ENSGT01030000234861"/>
<proteinExistence type="predicted"/>
<keyword evidence="5" id="KW-1185">Reference proteome</keyword>
<keyword evidence="1" id="KW-0539">Nucleus</keyword>
<feature type="domain" description="SCAN box" evidence="3">
    <location>
        <begin position="29"/>
        <end position="95"/>
    </location>
</feature>
<dbReference type="InterPro" id="IPR003309">
    <property type="entry name" value="SCAN_dom"/>
</dbReference>
<evidence type="ECO:0000313" key="4">
    <source>
        <dbReference type="Ensembl" id="ENSCPBP00000014868.1"/>
    </source>
</evidence>
<dbReference type="Pfam" id="PF02023">
    <property type="entry name" value="SCAN"/>
    <property type="match status" value="1"/>
</dbReference>
<dbReference type="InterPro" id="IPR050916">
    <property type="entry name" value="SCAN-C2H2_zinc_finger"/>
</dbReference>
<feature type="region of interest" description="Disordered" evidence="2">
    <location>
        <begin position="140"/>
        <end position="163"/>
    </location>
</feature>
<dbReference type="PANTHER" id="PTHR45935:SF15">
    <property type="entry name" value="SCAN BOX DOMAIN-CONTAINING PROTEIN"/>
    <property type="match status" value="1"/>
</dbReference>
<evidence type="ECO:0000256" key="1">
    <source>
        <dbReference type="ARBA" id="ARBA00023242"/>
    </source>
</evidence>
<dbReference type="AlphaFoldDB" id="A0A8C3FW28"/>
<feature type="compositionally biased region" description="Basic and acidic residues" evidence="2">
    <location>
        <begin position="141"/>
        <end position="157"/>
    </location>
</feature>
<evidence type="ECO:0000259" key="3">
    <source>
        <dbReference type="PROSITE" id="PS50804"/>
    </source>
</evidence>